<dbReference type="InterPro" id="IPR037185">
    <property type="entry name" value="EmrE-like"/>
</dbReference>
<keyword evidence="1" id="KW-0472">Membrane</keyword>
<feature type="transmembrane region" description="Helical" evidence="1">
    <location>
        <begin position="213"/>
        <end position="230"/>
    </location>
</feature>
<evidence type="ECO:0000256" key="1">
    <source>
        <dbReference type="SAM" id="Phobius"/>
    </source>
</evidence>
<reference evidence="3" key="1">
    <citation type="submission" date="2020-12" db="EMBL/GenBank/DDBJ databases">
        <title>Oil enriched cultivation method for isolating marine PHA-producing bacteria.</title>
        <authorList>
            <person name="Zheng W."/>
            <person name="Yu S."/>
            <person name="Huang Y."/>
        </authorList>
    </citation>
    <scope>NUCLEOTIDE SEQUENCE</scope>
    <source>
        <strain evidence="3">SY-2-12</strain>
    </source>
</reference>
<name>A0A939EEN5_9HYPH</name>
<proteinExistence type="predicted"/>
<dbReference type="PANTHER" id="PTHR22911:SF135">
    <property type="entry name" value="BLR4310 PROTEIN"/>
    <property type="match status" value="1"/>
</dbReference>
<feature type="transmembrane region" description="Helical" evidence="1">
    <location>
        <begin position="82"/>
        <end position="100"/>
    </location>
</feature>
<sequence>MTPAAAAPRSQAMAGIVMMCVAVALLCVNDAFGKTLAADYSPFQILFLRNLIALPFAVLIALKMGGPSALVSRRPAAHLVRGLIWVAAAATFFTSLTFLGLAEATALVFAAPVFVTALSALVLKEQVGWRRWSAVLVGFAGVVIVVRPGSGTFQLASLLPVATAFLYASLMISARWVDPRESVWTLMLYLVGAGAMLCAPVLPFVWVEIRAQDIWLFAGIALFGTAGVTLMTQAVRLVPAVVVAPFDYTALIWATALGWLVWNEIPDLATYIGAAVIILSGLFIVFRERQLETAEPDDQGVSPGS</sequence>
<evidence type="ECO:0000259" key="2">
    <source>
        <dbReference type="Pfam" id="PF00892"/>
    </source>
</evidence>
<comment type="caution">
    <text evidence="3">The sequence shown here is derived from an EMBL/GenBank/DDBJ whole genome shotgun (WGS) entry which is preliminary data.</text>
</comment>
<dbReference type="EMBL" id="JAEKJZ010000001">
    <property type="protein sequence ID" value="MBN9670164.1"/>
    <property type="molecule type" value="Genomic_DNA"/>
</dbReference>
<feature type="transmembrane region" description="Helical" evidence="1">
    <location>
        <begin position="268"/>
        <end position="286"/>
    </location>
</feature>
<protein>
    <submittedName>
        <fullName evidence="3">DMT family transporter</fullName>
    </submittedName>
</protein>
<dbReference type="PANTHER" id="PTHR22911">
    <property type="entry name" value="ACYL-MALONYL CONDENSING ENZYME-RELATED"/>
    <property type="match status" value="1"/>
</dbReference>
<evidence type="ECO:0000313" key="4">
    <source>
        <dbReference type="Proteomes" id="UP000664096"/>
    </source>
</evidence>
<feature type="domain" description="EamA" evidence="2">
    <location>
        <begin position="158"/>
        <end position="285"/>
    </location>
</feature>
<dbReference type="Pfam" id="PF00892">
    <property type="entry name" value="EamA"/>
    <property type="match status" value="2"/>
</dbReference>
<feature type="transmembrane region" description="Helical" evidence="1">
    <location>
        <begin position="237"/>
        <end position="262"/>
    </location>
</feature>
<dbReference type="RefSeq" id="WP_207139674.1">
    <property type="nucleotide sequence ID" value="NZ_JAEKJZ010000001.1"/>
</dbReference>
<keyword evidence="1" id="KW-0812">Transmembrane</keyword>
<gene>
    <name evidence="3" type="ORF">JF539_07420</name>
</gene>
<feature type="transmembrane region" description="Helical" evidence="1">
    <location>
        <begin position="132"/>
        <end position="149"/>
    </location>
</feature>
<dbReference type="InterPro" id="IPR000620">
    <property type="entry name" value="EamA_dom"/>
</dbReference>
<dbReference type="Proteomes" id="UP000664096">
    <property type="component" value="Unassembled WGS sequence"/>
</dbReference>
<feature type="transmembrane region" description="Helical" evidence="1">
    <location>
        <begin position="106"/>
        <end position="123"/>
    </location>
</feature>
<dbReference type="SUPFAM" id="SSF103481">
    <property type="entry name" value="Multidrug resistance efflux transporter EmrE"/>
    <property type="match status" value="2"/>
</dbReference>
<organism evidence="3 4">
    <name type="scientific">Roseibium aggregatum</name>
    <dbReference type="NCBI Taxonomy" id="187304"/>
    <lineage>
        <taxon>Bacteria</taxon>
        <taxon>Pseudomonadati</taxon>
        <taxon>Pseudomonadota</taxon>
        <taxon>Alphaproteobacteria</taxon>
        <taxon>Hyphomicrobiales</taxon>
        <taxon>Stappiaceae</taxon>
        <taxon>Roseibium</taxon>
    </lineage>
</organism>
<dbReference type="GO" id="GO:0016020">
    <property type="term" value="C:membrane"/>
    <property type="evidence" value="ECO:0007669"/>
    <property type="project" value="InterPro"/>
</dbReference>
<evidence type="ECO:0000313" key="3">
    <source>
        <dbReference type="EMBL" id="MBN9670164.1"/>
    </source>
</evidence>
<feature type="transmembrane region" description="Helical" evidence="1">
    <location>
        <begin position="155"/>
        <end position="174"/>
    </location>
</feature>
<dbReference type="AlphaFoldDB" id="A0A939EEN5"/>
<feature type="domain" description="EamA" evidence="2">
    <location>
        <begin position="14"/>
        <end position="146"/>
    </location>
</feature>
<feature type="transmembrane region" description="Helical" evidence="1">
    <location>
        <begin position="43"/>
        <end position="62"/>
    </location>
</feature>
<feature type="transmembrane region" description="Helical" evidence="1">
    <location>
        <begin position="186"/>
        <end position="207"/>
    </location>
</feature>
<accession>A0A939EEN5</accession>
<keyword evidence="1" id="KW-1133">Transmembrane helix</keyword>